<dbReference type="OrthoDB" id="9802481at2"/>
<dbReference type="AlphaFoldDB" id="A0A255YXB6"/>
<name>A0A255YXB6_9SPHN</name>
<reference evidence="2 3" key="1">
    <citation type="submission" date="2017-07" db="EMBL/GenBank/DDBJ databases">
        <title>Sandarakinorhabdus cyanobacteriorum sp. nov., a novel bacterium isolated from cyanobacterial aggregates in a eutrophic lake.</title>
        <authorList>
            <person name="Cai H."/>
        </authorList>
    </citation>
    <scope>NUCLEOTIDE SEQUENCE [LARGE SCALE GENOMIC DNA]</scope>
    <source>
        <strain evidence="2 3">TH057</strain>
    </source>
</reference>
<gene>
    <name evidence="2" type="ORF">CHU93_02855</name>
</gene>
<dbReference type="Pfam" id="PF00149">
    <property type="entry name" value="Metallophos"/>
    <property type="match status" value="1"/>
</dbReference>
<feature type="domain" description="Calcineurin-like phosphoesterase" evidence="1">
    <location>
        <begin position="4"/>
        <end position="219"/>
    </location>
</feature>
<dbReference type="SUPFAM" id="SSF56300">
    <property type="entry name" value="Metallo-dependent phosphatases"/>
    <property type="match status" value="1"/>
</dbReference>
<dbReference type="RefSeq" id="WP_094472678.1">
    <property type="nucleotide sequence ID" value="NZ_NOXT01000074.1"/>
</dbReference>
<dbReference type="Gene3D" id="3.60.21.10">
    <property type="match status" value="1"/>
</dbReference>
<keyword evidence="3" id="KW-1185">Reference proteome</keyword>
<dbReference type="EMBL" id="NOXT01000074">
    <property type="protein sequence ID" value="OYQ33876.1"/>
    <property type="molecule type" value="Genomic_DNA"/>
</dbReference>
<evidence type="ECO:0000313" key="2">
    <source>
        <dbReference type="EMBL" id="OYQ33876.1"/>
    </source>
</evidence>
<dbReference type="Proteomes" id="UP000216991">
    <property type="component" value="Unassembled WGS sequence"/>
</dbReference>
<evidence type="ECO:0000313" key="3">
    <source>
        <dbReference type="Proteomes" id="UP000216991"/>
    </source>
</evidence>
<comment type="caution">
    <text evidence="2">The sequence shown here is derived from an EMBL/GenBank/DDBJ whole genome shotgun (WGS) entry which is preliminary data.</text>
</comment>
<proteinExistence type="predicted"/>
<evidence type="ECO:0000259" key="1">
    <source>
        <dbReference type="Pfam" id="PF00149"/>
    </source>
</evidence>
<protein>
    <recommendedName>
        <fullName evidence="1">Calcineurin-like phosphoesterase domain-containing protein</fullName>
    </recommendedName>
</protein>
<accession>A0A255YXB6</accession>
<organism evidence="2 3">
    <name type="scientific">Sandarakinorhabdus cyanobacteriorum</name>
    <dbReference type="NCBI Taxonomy" id="1981098"/>
    <lineage>
        <taxon>Bacteria</taxon>
        <taxon>Pseudomonadati</taxon>
        <taxon>Pseudomonadota</taxon>
        <taxon>Alphaproteobacteria</taxon>
        <taxon>Sphingomonadales</taxon>
        <taxon>Sphingosinicellaceae</taxon>
        <taxon>Sandarakinorhabdus</taxon>
    </lineage>
</organism>
<sequence length="493" mass="53415">MALRYICLSDLHLGAPDSLLTHIDDHDTVDPQVPSRVLVAFAKALRATVSALSDGEPPMLVLLGDVLDLGLSPSSDVAPAFMRFLEALFPPDEPRLFSTDLWIVPGNHDNLLWDQARAFAFIDEIGPGGTVAPGSSRLGGTPLLQPDPASRIGSPLLNRLVRLHPGLETANAFVAYPNLGLASRDGSRMLVLHHGHYLDAMYRLVSRFETWLQGNNMPPQTMDDLAANGPWISFLWSQLGNAGDAGQGAWTLYEIMLDAGASHQMAGLVADRLVNALKQRFAVLPRAPLFHGISIEELVRAAVDFTLGHAAESQRLAEQSVLSTDELADLRWYVSTPLWHQIAATVGPDHLPSHLGFIFGHTHKPFQDQVTVPGQSLPVAVYNTGGWVLDQPTLMPSQGGAAMLIDDDLNVASLRLFNDEPDGGTRPVHAGGLGGFIDAENILLHQVQAALQHPDTADLWQAFSDSVKDGINKRVTLRMQEFFKVDAAAEVLA</sequence>
<dbReference type="GO" id="GO:0016787">
    <property type="term" value="F:hydrolase activity"/>
    <property type="evidence" value="ECO:0007669"/>
    <property type="project" value="InterPro"/>
</dbReference>
<dbReference type="InterPro" id="IPR004843">
    <property type="entry name" value="Calcineurin-like_PHP"/>
</dbReference>
<dbReference type="InterPro" id="IPR029052">
    <property type="entry name" value="Metallo-depent_PP-like"/>
</dbReference>